<feature type="transmembrane region" description="Helical" evidence="2">
    <location>
        <begin position="453"/>
        <end position="472"/>
    </location>
</feature>
<protein>
    <submittedName>
        <fullName evidence="3">Uncharacterized protein</fullName>
    </submittedName>
</protein>
<dbReference type="Proteomes" id="UP000041254">
    <property type="component" value="Unassembled WGS sequence"/>
</dbReference>
<dbReference type="InParanoid" id="A0A0G4FKB6"/>
<dbReference type="EMBL" id="CDMY01000451">
    <property type="protein sequence ID" value="CEM14009.1"/>
    <property type="molecule type" value="Genomic_DNA"/>
</dbReference>
<evidence type="ECO:0000256" key="2">
    <source>
        <dbReference type="SAM" id="Phobius"/>
    </source>
</evidence>
<evidence type="ECO:0000313" key="4">
    <source>
        <dbReference type="Proteomes" id="UP000041254"/>
    </source>
</evidence>
<organism evidence="3 4">
    <name type="scientific">Vitrella brassicaformis (strain CCMP3155)</name>
    <dbReference type="NCBI Taxonomy" id="1169540"/>
    <lineage>
        <taxon>Eukaryota</taxon>
        <taxon>Sar</taxon>
        <taxon>Alveolata</taxon>
        <taxon>Colpodellida</taxon>
        <taxon>Vitrellaceae</taxon>
        <taxon>Vitrella</taxon>
    </lineage>
</organism>
<gene>
    <name evidence="3" type="ORF">Vbra_15622</name>
</gene>
<name>A0A0G4FKB6_VITBC</name>
<feature type="transmembrane region" description="Helical" evidence="2">
    <location>
        <begin position="288"/>
        <end position="318"/>
    </location>
</feature>
<keyword evidence="2" id="KW-0472">Membrane</keyword>
<evidence type="ECO:0000256" key="1">
    <source>
        <dbReference type="SAM" id="MobiDB-lite"/>
    </source>
</evidence>
<proteinExistence type="predicted"/>
<dbReference type="AlphaFoldDB" id="A0A0G4FKB6"/>
<sequence length="520" mass="57574">MPAAASFAIARDGAEWRFWRRSCDEGSLCEPQLSEEGQQSIESITRTRALSSREPNSAGADQGLPADVFARVVIPLLPVDDAVRLRAVGKAYGARLIDEAFLLGRINSCLAQQQLTGLIDVERDRGVDPSAPVLPPSLSRFGYLARCAYVIERAAEWRMMATFIRVASAWGAAGQLPMVLSAESVAAHVPDKATFHRLPAAMAVYTTFGGLLCSGASSQQLQLQLTEGCRRKTDVFVIPTSLLQRLLTAAVYVIYVLLWVWLLVRLTLSFYLDDILKAPHDNLLALRWIGAGLTCIYADAGVILTACLLYVSLMVFLLHARSRLVQWYAIGERQFRIVERNELWRLILGRLIYCPSDPPVNSGGRFPLSSKWTDRVYRSFSAFALDKLLGLNHVNRARKITLKVRTSCRAFRHYAALVLSDSFTCEPDIVVIDMRESEEKPPRQPVSYEPRRVVVLLLAGGLVASVHLGGLIDLQIVVRTSEVEVAGGVTNGERFPVTMARVRQLLRRFGLEDATLGPVP</sequence>
<keyword evidence="2" id="KW-0812">Transmembrane</keyword>
<evidence type="ECO:0000313" key="3">
    <source>
        <dbReference type="EMBL" id="CEM14009.1"/>
    </source>
</evidence>
<accession>A0A0G4FKB6</accession>
<keyword evidence="4" id="KW-1185">Reference proteome</keyword>
<dbReference type="VEuPathDB" id="CryptoDB:Vbra_15622"/>
<reference evidence="3 4" key="1">
    <citation type="submission" date="2014-11" db="EMBL/GenBank/DDBJ databases">
        <authorList>
            <person name="Zhu J."/>
            <person name="Qi W."/>
            <person name="Song R."/>
        </authorList>
    </citation>
    <scope>NUCLEOTIDE SEQUENCE [LARGE SCALE GENOMIC DNA]</scope>
</reference>
<feature type="region of interest" description="Disordered" evidence="1">
    <location>
        <begin position="34"/>
        <end position="60"/>
    </location>
</feature>
<dbReference type="PhylomeDB" id="A0A0G4FKB6"/>
<feature type="compositionally biased region" description="Polar residues" evidence="1">
    <location>
        <begin position="35"/>
        <end position="55"/>
    </location>
</feature>
<keyword evidence="2" id="KW-1133">Transmembrane helix</keyword>
<feature type="transmembrane region" description="Helical" evidence="2">
    <location>
        <begin position="246"/>
        <end position="268"/>
    </location>
</feature>